<dbReference type="EMBL" id="JAEFBK010000002">
    <property type="protein sequence ID" value="KAG7638728.1"/>
    <property type="molecule type" value="Genomic_DNA"/>
</dbReference>
<reference evidence="1 2" key="1">
    <citation type="submission" date="2020-12" db="EMBL/GenBank/DDBJ databases">
        <title>Concerted genomic and epigenomic changes stabilize Arabidopsis allopolyploids.</title>
        <authorList>
            <person name="Chen Z."/>
        </authorList>
    </citation>
    <scope>NUCLEOTIDE SEQUENCE [LARGE SCALE GENOMIC DNA]</scope>
    <source>
        <strain evidence="1">Allo738</strain>
        <tissue evidence="1">Leaf</tissue>
    </source>
</reference>
<dbReference type="Proteomes" id="UP000694240">
    <property type="component" value="Chromosome 2"/>
</dbReference>
<protein>
    <submittedName>
        <fullName evidence="1">Uncharacterized protein</fullName>
    </submittedName>
</protein>
<evidence type="ECO:0000313" key="2">
    <source>
        <dbReference type="Proteomes" id="UP000694240"/>
    </source>
</evidence>
<sequence>MFFSLYIWYSLTKAFIRRVVPPLGYHPVTLSLDSTFPL</sequence>
<evidence type="ECO:0000313" key="1">
    <source>
        <dbReference type="EMBL" id="KAG7638728.1"/>
    </source>
</evidence>
<dbReference type="AlphaFoldDB" id="A0A8T2FRF9"/>
<name>A0A8T2FRF9_9BRAS</name>
<gene>
    <name evidence="1" type="ORF">ISN45_At02g031350</name>
</gene>
<proteinExistence type="predicted"/>
<comment type="caution">
    <text evidence="1">The sequence shown here is derived from an EMBL/GenBank/DDBJ whole genome shotgun (WGS) entry which is preliminary data.</text>
</comment>
<organism evidence="1 2">
    <name type="scientific">Arabidopsis thaliana x Arabidopsis arenosa</name>
    <dbReference type="NCBI Taxonomy" id="1240361"/>
    <lineage>
        <taxon>Eukaryota</taxon>
        <taxon>Viridiplantae</taxon>
        <taxon>Streptophyta</taxon>
        <taxon>Embryophyta</taxon>
        <taxon>Tracheophyta</taxon>
        <taxon>Spermatophyta</taxon>
        <taxon>Magnoliopsida</taxon>
        <taxon>eudicotyledons</taxon>
        <taxon>Gunneridae</taxon>
        <taxon>Pentapetalae</taxon>
        <taxon>rosids</taxon>
        <taxon>malvids</taxon>
        <taxon>Brassicales</taxon>
        <taxon>Brassicaceae</taxon>
        <taxon>Camelineae</taxon>
        <taxon>Arabidopsis</taxon>
    </lineage>
</organism>
<accession>A0A8T2FRF9</accession>
<keyword evidence="2" id="KW-1185">Reference proteome</keyword>